<dbReference type="Gene3D" id="3.30.565.10">
    <property type="entry name" value="Histidine kinase-like ATPase, C-terminal domain"/>
    <property type="match status" value="1"/>
</dbReference>
<dbReference type="GO" id="GO:0016036">
    <property type="term" value="P:cellular response to phosphate starvation"/>
    <property type="evidence" value="ECO:0007669"/>
    <property type="project" value="TreeGrafter"/>
</dbReference>
<keyword evidence="8" id="KW-0175">Coiled coil</keyword>
<evidence type="ECO:0000256" key="1">
    <source>
        <dbReference type="ARBA" id="ARBA00000085"/>
    </source>
</evidence>
<dbReference type="InterPro" id="IPR003594">
    <property type="entry name" value="HATPase_dom"/>
</dbReference>
<feature type="domain" description="Histidine kinase" evidence="9">
    <location>
        <begin position="174"/>
        <end position="383"/>
    </location>
</feature>
<keyword evidence="11" id="KW-1185">Reference proteome</keyword>
<dbReference type="PANTHER" id="PTHR45453:SF1">
    <property type="entry name" value="PHOSPHATE REGULON SENSOR PROTEIN PHOR"/>
    <property type="match status" value="1"/>
</dbReference>
<dbReference type="PROSITE" id="PS50109">
    <property type="entry name" value="HIS_KIN"/>
    <property type="match status" value="1"/>
</dbReference>
<dbReference type="Proteomes" id="UP000092544">
    <property type="component" value="Unassembled WGS sequence"/>
</dbReference>
<evidence type="ECO:0000256" key="8">
    <source>
        <dbReference type="SAM" id="Coils"/>
    </source>
</evidence>
<evidence type="ECO:0000256" key="5">
    <source>
        <dbReference type="ARBA" id="ARBA00022777"/>
    </source>
</evidence>
<evidence type="ECO:0000256" key="4">
    <source>
        <dbReference type="ARBA" id="ARBA00022679"/>
    </source>
</evidence>
<evidence type="ECO:0000256" key="7">
    <source>
        <dbReference type="ARBA" id="ARBA00023136"/>
    </source>
</evidence>
<evidence type="ECO:0000259" key="9">
    <source>
        <dbReference type="PROSITE" id="PS50109"/>
    </source>
</evidence>
<keyword evidence="7" id="KW-0472">Membrane</keyword>
<evidence type="ECO:0000313" key="11">
    <source>
        <dbReference type="Proteomes" id="UP000092544"/>
    </source>
</evidence>
<dbReference type="InterPro" id="IPR003661">
    <property type="entry name" value="HisK_dim/P_dom"/>
</dbReference>
<keyword evidence="3" id="KW-0597">Phosphoprotein</keyword>
<dbReference type="Pfam" id="PF13188">
    <property type="entry name" value="PAS_8"/>
    <property type="match status" value="1"/>
</dbReference>
<dbReference type="InterPro" id="IPR035965">
    <property type="entry name" value="PAS-like_dom_sf"/>
</dbReference>
<sequence length="384" mass="42813">MTKDEEIAELKAAFYAFSESSEILAKSYLDLQKQVEQLSAQLEKSEQDRLEEQDKNRVLVQQFQQLFESMPVGVLLLNAEGIIVMANPVADGLFDMRLVGESWSDIVPICFTPQKDDGHEVSMTSGRRVRVETASLGDVPGQLLIFVDLTEAYLLQKKLTHHERLSTMGKMVAALAHQVRTPLSSATLYAGHLQKPDLSPIMRQRFADKLVDRLANIERQIRDMLIFSRSDIKLSDHVNGEVFLEELIAEGREVCEQKNMALIVDGEGNTASVWIHCNKDTLKGALLNLLNNAIDAQSEGTNIRLHWYCDDRVMRFSFVDSGKGMSAEQLAHVQEGFVTTKQHGTGLGLMVVKAIARAHHGIFEIDSKEGVGTTATLQLPLIKV</sequence>
<evidence type="ECO:0000313" key="10">
    <source>
        <dbReference type="EMBL" id="SBS32706.1"/>
    </source>
</evidence>
<dbReference type="SMART" id="SM00091">
    <property type="entry name" value="PAS"/>
    <property type="match status" value="1"/>
</dbReference>
<evidence type="ECO:0000256" key="3">
    <source>
        <dbReference type="ARBA" id="ARBA00022553"/>
    </source>
</evidence>
<dbReference type="PRINTS" id="PR00344">
    <property type="entry name" value="BCTRLSENSOR"/>
</dbReference>
<dbReference type="SUPFAM" id="SSF55874">
    <property type="entry name" value="ATPase domain of HSP90 chaperone/DNA topoisomerase II/histidine kinase"/>
    <property type="match status" value="1"/>
</dbReference>
<dbReference type="GO" id="GO:0005886">
    <property type="term" value="C:plasma membrane"/>
    <property type="evidence" value="ECO:0007669"/>
    <property type="project" value="TreeGrafter"/>
</dbReference>
<dbReference type="AlphaFoldDB" id="A0A1A8TK73"/>
<dbReference type="OrthoDB" id="9776727at2"/>
<dbReference type="RefSeq" id="WP_067016902.1">
    <property type="nucleotide sequence ID" value="NZ_FLOB01000005.1"/>
</dbReference>
<dbReference type="SUPFAM" id="SSF55785">
    <property type="entry name" value="PYP-like sensor domain (PAS domain)"/>
    <property type="match status" value="1"/>
</dbReference>
<dbReference type="STRING" id="1792290.MSP8886_02523"/>
<dbReference type="SMART" id="SM00387">
    <property type="entry name" value="HATPase_c"/>
    <property type="match status" value="1"/>
</dbReference>
<dbReference type="CDD" id="cd00082">
    <property type="entry name" value="HisKA"/>
    <property type="match status" value="1"/>
</dbReference>
<dbReference type="GO" id="GO:0000155">
    <property type="term" value="F:phosphorelay sensor kinase activity"/>
    <property type="evidence" value="ECO:0007669"/>
    <property type="project" value="InterPro"/>
</dbReference>
<proteinExistence type="predicted"/>
<dbReference type="Gene3D" id="1.10.287.130">
    <property type="match status" value="1"/>
</dbReference>
<comment type="catalytic activity">
    <reaction evidence="1">
        <text>ATP + protein L-histidine = ADP + protein N-phospho-L-histidine.</text>
        <dbReference type="EC" id="2.7.13.3"/>
    </reaction>
</comment>
<dbReference type="EMBL" id="FLOB01000005">
    <property type="protein sequence ID" value="SBS32706.1"/>
    <property type="molecule type" value="Genomic_DNA"/>
</dbReference>
<keyword evidence="5 10" id="KW-0418">Kinase</keyword>
<dbReference type="InterPro" id="IPR000014">
    <property type="entry name" value="PAS"/>
</dbReference>
<dbReference type="GO" id="GO:0004721">
    <property type="term" value="F:phosphoprotein phosphatase activity"/>
    <property type="evidence" value="ECO:0007669"/>
    <property type="project" value="TreeGrafter"/>
</dbReference>
<dbReference type="InterPro" id="IPR050351">
    <property type="entry name" value="BphY/WalK/GraS-like"/>
</dbReference>
<dbReference type="Pfam" id="PF02518">
    <property type="entry name" value="HATPase_c"/>
    <property type="match status" value="1"/>
</dbReference>
<dbReference type="CDD" id="cd00130">
    <property type="entry name" value="PAS"/>
    <property type="match status" value="1"/>
</dbReference>
<dbReference type="InterPro" id="IPR005467">
    <property type="entry name" value="His_kinase_dom"/>
</dbReference>
<protein>
    <recommendedName>
        <fullName evidence="2">histidine kinase</fullName>
        <ecNumber evidence="2">2.7.13.3</ecNumber>
    </recommendedName>
</protein>
<keyword evidence="6" id="KW-0902">Two-component regulatory system</keyword>
<dbReference type="EC" id="2.7.13.3" evidence="2"/>
<dbReference type="SUPFAM" id="SSF47384">
    <property type="entry name" value="Homodimeric domain of signal transducing histidine kinase"/>
    <property type="match status" value="1"/>
</dbReference>
<dbReference type="InterPro" id="IPR036890">
    <property type="entry name" value="HATPase_C_sf"/>
</dbReference>
<feature type="coiled-coil region" evidence="8">
    <location>
        <begin position="28"/>
        <end position="55"/>
    </location>
</feature>
<gene>
    <name evidence="10" type="primary">kinA</name>
    <name evidence="10" type="ORF">MSP8886_02523</name>
</gene>
<dbReference type="Gene3D" id="3.30.450.20">
    <property type="entry name" value="PAS domain"/>
    <property type="match status" value="1"/>
</dbReference>
<keyword evidence="4 10" id="KW-0808">Transferase</keyword>
<dbReference type="InterPro" id="IPR036097">
    <property type="entry name" value="HisK_dim/P_sf"/>
</dbReference>
<dbReference type="InterPro" id="IPR004358">
    <property type="entry name" value="Sig_transdc_His_kin-like_C"/>
</dbReference>
<reference evidence="10 11" key="1">
    <citation type="submission" date="2016-06" db="EMBL/GenBank/DDBJ databases">
        <authorList>
            <person name="Kjaerup R.B."/>
            <person name="Dalgaard T.S."/>
            <person name="Juul-Madsen H.R."/>
        </authorList>
    </citation>
    <scope>NUCLEOTIDE SEQUENCE [LARGE SCALE GENOMIC DNA]</scope>
    <source>
        <strain evidence="10 11">CECT 8886</strain>
    </source>
</reference>
<name>A0A1A8TK73_9GAMM</name>
<evidence type="ECO:0000256" key="6">
    <source>
        <dbReference type="ARBA" id="ARBA00023012"/>
    </source>
</evidence>
<dbReference type="SMART" id="SM00388">
    <property type="entry name" value="HisKA"/>
    <property type="match status" value="1"/>
</dbReference>
<dbReference type="PANTHER" id="PTHR45453">
    <property type="entry name" value="PHOSPHATE REGULON SENSOR PROTEIN PHOR"/>
    <property type="match status" value="1"/>
</dbReference>
<dbReference type="Pfam" id="PF00512">
    <property type="entry name" value="HisKA"/>
    <property type="match status" value="1"/>
</dbReference>
<organism evidence="10 11">
    <name type="scientific">Marinomonas spartinae</name>
    <dbReference type="NCBI Taxonomy" id="1792290"/>
    <lineage>
        <taxon>Bacteria</taxon>
        <taxon>Pseudomonadati</taxon>
        <taxon>Pseudomonadota</taxon>
        <taxon>Gammaproteobacteria</taxon>
        <taxon>Oceanospirillales</taxon>
        <taxon>Oceanospirillaceae</taxon>
        <taxon>Marinomonas</taxon>
    </lineage>
</organism>
<evidence type="ECO:0000256" key="2">
    <source>
        <dbReference type="ARBA" id="ARBA00012438"/>
    </source>
</evidence>
<accession>A0A1A8TK73</accession>